<sequence length="187" mass="21124">MKPARPVQVRGWRRSKLAAVRLFARDRSGAAALEFAILAPLFFIMLFAIFECCITFAAKQVITNATDDLARQMRTGRIRTDDVTPSSLHQMFCDRMPAFFAEGCPGLRIDLRTFETFEEIVAEFDKGIIPAGYKADLGPALSKNVMRVFYEWPAIMTLITDRMTDPKDGKSLLFATATWQNEPFGEK</sequence>
<dbReference type="Pfam" id="PF07811">
    <property type="entry name" value="TadE"/>
    <property type="match status" value="1"/>
</dbReference>
<evidence type="ECO:0000256" key="1">
    <source>
        <dbReference type="SAM" id="Phobius"/>
    </source>
</evidence>
<dbReference type="Proteomes" id="UP001597373">
    <property type="component" value="Unassembled WGS sequence"/>
</dbReference>
<protein>
    <submittedName>
        <fullName evidence="3">TadE/TadG family type IV pilus assembly protein</fullName>
    </submittedName>
</protein>
<reference evidence="4" key="1">
    <citation type="journal article" date="2019" name="Int. J. Syst. Evol. Microbiol.">
        <title>The Global Catalogue of Microorganisms (GCM) 10K type strain sequencing project: providing services to taxonomists for standard genome sequencing and annotation.</title>
        <authorList>
            <consortium name="The Broad Institute Genomics Platform"/>
            <consortium name="The Broad Institute Genome Sequencing Center for Infectious Disease"/>
            <person name="Wu L."/>
            <person name="Ma J."/>
        </authorList>
    </citation>
    <scope>NUCLEOTIDE SEQUENCE [LARGE SCALE GENOMIC DNA]</scope>
    <source>
        <strain evidence="4">KCTC 23707</strain>
    </source>
</reference>
<accession>A0ABW5DHL5</accession>
<feature type="transmembrane region" description="Helical" evidence="1">
    <location>
        <begin position="31"/>
        <end position="50"/>
    </location>
</feature>
<dbReference type="EMBL" id="JBHUIR010000047">
    <property type="protein sequence ID" value="MFD2260582.1"/>
    <property type="molecule type" value="Genomic_DNA"/>
</dbReference>
<dbReference type="RefSeq" id="WP_345099579.1">
    <property type="nucleotide sequence ID" value="NZ_BAABGS010000066.1"/>
</dbReference>
<keyword evidence="1" id="KW-0472">Membrane</keyword>
<name>A0ABW5DHL5_9HYPH</name>
<keyword evidence="1" id="KW-0812">Transmembrane</keyword>
<evidence type="ECO:0000313" key="3">
    <source>
        <dbReference type="EMBL" id="MFD2260582.1"/>
    </source>
</evidence>
<keyword evidence="4" id="KW-1185">Reference proteome</keyword>
<feature type="domain" description="TadE-like" evidence="2">
    <location>
        <begin position="29"/>
        <end position="71"/>
    </location>
</feature>
<keyword evidence="1" id="KW-1133">Transmembrane helix</keyword>
<dbReference type="InterPro" id="IPR012495">
    <property type="entry name" value="TadE-like_dom"/>
</dbReference>
<comment type="caution">
    <text evidence="3">The sequence shown here is derived from an EMBL/GenBank/DDBJ whole genome shotgun (WGS) entry which is preliminary data.</text>
</comment>
<proteinExistence type="predicted"/>
<organism evidence="3 4">
    <name type="scientific">Chelativorans composti</name>
    <dbReference type="NCBI Taxonomy" id="768533"/>
    <lineage>
        <taxon>Bacteria</taxon>
        <taxon>Pseudomonadati</taxon>
        <taxon>Pseudomonadota</taxon>
        <taxon>Alphaproteobacteria</taxon>
        <taxon>Hyphomicrobiales</taxon>
        <taxon>Phyllobacteriaceae</taxon>
        <taxon>Chelativorans</taxon>
    </lineage>
</organism>
<gene>
    <name evidence="3" type="ORF">ACFSMZ_12515</name>
</gene>
<evidence type="ECO:0000259" key="2">
    <source>
        <dbReference type="Pfam" id="PF07811"/>
    </source>
</evidence>
<evidence type="ECO:0000313" key="4">
    <source>
        <dbReference type="Proteomes" id="UP001597373"/>
    </source>
</evidence>